<name>A0ABV3Q229_9BACL</name>
<dbReference type="HAMAP" id="MF_00208">
    <property type="entry name" value="MurE"/>
    <property type="match status" value="1"/>
</dbReference>
<comment type="cofactor">
    <cofactor evidence="12">
        <name>Mg(2+)</name>
        <dbReference type="ChEBI" id="CHEBI:18420"/>
    </cofactor>
</comment>
<dbReference type="RefSeq" id="WP_367778869.1">
    <property type="nucleotide sequence ID" value="NZ_JBFMIA010000003.1"/>
</dbReference>
<sequence>MRLSELLSCLPFYEMTGPAFDPVIQSISHHHQDVNPGALFIALKGGRADGKDFIDQAILNGAVAILCDRDFTLPIPVVQVSNLRQALAQITNLFYEYPSYNMNVIGVTGTNGKTTVSHMIESVISQEGEQTGVIGTLYMKQGNHTKKALNTTPDNLLLQQTLLDFLSQKVTTAIIEVSSHGLAQGRMFGCDVDIAVFTNLTQDHLDYHGSMDHYKWSKSLLFSQLGHQHFTNYPKFAIINNDDPFSATISQSTSAHIISYGLTEQSDVYASNVHFGRHDTSFTVHTPIGSTSIGIPVVGVFNVYNALAAISTAVAKKISLSDIAKGLSTLPSVPGRFELVEAKQTFTVIVDYAHTPDSLRNVLQAIAMMKAKRIFVVVGCGGDRDRTKRPLMAKVACDNATDVIFTSDNPRSESPTAIIKDMEQGVVGCRYTVLPDRREAIEFAINQAAIDDVILIAGKGHEKVQIIGDQTLPFDDKKVAYEILTKSNNSLLANE</sequence>
<keyword evidence="11 12" id="KW-0961">Cell wall biogenesis/degradation</keyword>
<reference evidence="17 18" key="1">
    <citation type="journal article" date="1979" name="Int. J. Syst. Evol. Microbiol.">
        <title>Bacillus globisporus subsp. marinus subsp. nov.</title>
        <authorList>
            <person name="Liu H."/>
        </authorList>
    </citation>
    <scope>NUCLEOTIDE SEQUENCE [LARGE SCALE GENOMIC DNA]</scope>
    <source>
        <strain evidence="17 18">DSM 1297</strain>
    </source>
</reference>
<comment type="catalytic activity">
    <reaction evidence="12">
        <text>UDP-N-acetyl-alpha-D-muramoyl-L-alanyl-D-glutamate + meso-2,6-diaminopimelate + ATP = UDP-N-acetyl-alpha-D-muramoyl-L-alanyl-gamma-D-glutamyl-meso-2,6-diaminopimelate + ADP + phosphate + H(+)</text>
        <dbReference type="Rhea" id="RHEA:23676"/>
        <dbReference type="ChEBI" id="CHEBI:15378"/>
        <dbReference type="ChEBI" id="CHEBI:30616"/>
        <dbReference type="ChEBI" id="CHEBI:43474"/>
        <dbReference type="ChEBI" id="CHEBI:57791"/>
        <dbReference type="ChEBI" id="CHEBI:83900"/>
        <dbReference type="ChEBI" id="CHEBI:83905"/>
        <dbReference type="ChEBI" id="CHEBI:456216"/>
        <dbReference type="EC" id="6.3.2.13"/>
    </reaction>
</comment>
<organism evidence="17 18">
    <name type="scientific">Jeotgalibacillus marinus</name>
    <dbReference type="NCBI Taxonomy" id="86667"/>
    <lineage>
        <taxon>Bacteria</taxon>
        <taxon>Bacillati</taxon>
        <taxon>Bacillota</taxon>
        <taxon>Bacilli</taxon>
        <taxon>Bacillales</taxon>
        <taxon>Caryophanaceae</taxon>
        <taxon>Jeotgalibacillus</taxon>
    </lineage>
</organism>
<dbReference type="Pfam" id="PF08245">
    <property type="entry name" value="Mur_ligase_M"/>
    <property type="match status" value="1"/>
</dbReference>
<evidence type="ECO:0000256" key="9">
    <source>
        <dbReference type="ARBA" id="ARBA00022984"/>
    </source>
</evidence>
<dbReference type="NCBIfam" id="NF001124">
    <property type="entry name" value="PRK00139.1-2"/>
    <property type="match status" value="1"/>
</dbReference>
<feature type="binding site" evidence="12">
    <location>
        <begin position="109"/>
        <end position="115"/>
    </location>
    <ligand>
        <name>ATP</name>
        <dbReference type="ChEBI" id="CHEBI:30616"/>
    </ligand>
</feature>
<feature type="binding site" evidence="12">
    <location>
        <position position="462"/>
    </location>
    <ligand>
        <name>meso-2,6-diaminopimelate</name>
        <dbReference type="ChEBI" id="CHEBI:57791"/>
    </ligand>
</feature>
<comment type="function">
    <text evidence="12">Catalyzes the addition of meso-diaminopimelic acid to the nucleotide precursor UDP-N-acetylmuramoyl-L-alanyl-D-glutamate (UMAG) in the biosynthesis of bacterial cell-wall peptidoglycan.</text>
</comment>
<evidence type="ECO:0000259" key="15">
    <source>
        <dbReference type="Pfam" id="PF02875"/>
    </source>
</evidence>
<evidence type="ECO:0000256" key="6">
    <source>
        <dbReference type="ARBA" id="ARBA00022741"/>
    </source>
</evidence>
<dbReference type="InterPro" id="IPR004101">
    <property type="entry name" value="Mur_ligase_C"/>
</dbReference>
<dbReference type="Pfam" id="PF01225">
    <property type="entry name" value="Mur_ligase"/>
    <property type="match status" value="1"/>
</dbReference>
<dbReference type="InterPro" id="IPR013221">
    <property type="entry name" value="Mur_ligase_cen"/>
</dbReference>
<feature type="binding site" evidence="12">
    <location>
        <begin position="408"/>
        <end position="411"/>
    </location>
    <ligand>
        <name>meso-2,6-diaminopimelate</name>
        <dbReference type="ChEBI" id="CHEBI:57791"/>
    </ligand>
</feature>
<keyword evidence="12" id="KW-0460">Magnesium</keyword>
<keyword evidence="3 12" id="KW-0963">Cytoplasm</keyword>
<gene>
    <name evidence="12" type="primary">murE</name>
    <name evidence="17" type="ORF">AB1471_06220</name>
</gene>
<dbReference type="NCBIfam" id="NF001126">
    <property type="entry name" value="PRK00139.1-4"/>
    <property type="match status" value="1"/>
</dbReference>
<evidence type="ECO:0000313" key="17">
    <source>
        <dbReference type="EMBL" id="MEW9501395.1"/>
    </source>
</evidence>
<keyword evidence="4 12" id="KW-0436">Ligase</keyword>
<dbReference type="EC" id="6.3.2.13" evidence="12"/>
<dbReference type="Gene3D" id="3.40.1190.10">
    <property type="entry name" value="Mur-like, catalytic domain"/>
    <property type="match status" value="1"/>
</dbReference>
<comment type="similarity">
    <text evidence="2 12">Belongs to the MurCDEF family. MurE subfamily.</text>
</comment>
<protein>
    <recommendedName>
        <fullName evidence="12">UDP-N-acetylmuramoyl-L-alanyl-D-glutamate--2,6-diaminopimelate ligase</fullName>
        <ecNumber evidence="12">6.3.2.13</ecNumber>
    </recommendedName>
    <alternativeName>
        <fullName evidence="12">Meso-A2pm-adding enzyme</fullName>
    </alternativeName>
    <alternativeName>
        <fullName evidence="12">Meso-diaminopimelate-adding enzyme</fullName>
    </alternativeName>
    <alternativeName>
        <fullName evidence="12">UDP-MurNAc-L-Ala-D-Glu:meso-diaminopimelate ligase</fullName>
    </alternativeName>
    <alternativeName>
        <fullName evidence="12">UDP-MurNAc-tripeptide synthetase</fullName>
    </alternativeName>
    <alternativeName>
        <fullName evidence="12">UDP-N-acetylmuramyl-tripeptide synthetase</fullName>
    </alternativeName>
</protein>
<evidence type="ECO:0000256" key="3">
    <source>
        <dbReference type="ARBA" id="ARBA00022490"/>
    </source>
</evidence>
<comment type="subcellular location">
    <subcellularLocation>
        <location evidence="12 13">Cytoplasm</location>
    </subcellularLocation>
</comment>
<evidence type="ECO:0000256" key="8">
    <source>
        <dbReference type="ARBA" id="ARBA00022960"/>
    </source>
</evidence>
<feature type="binding site" evidence="12">
    <location>
        <position position="186"/>
    </location>
    <ligand>
        <name>UDP-N-acetyl-alpha-D-muramoyl-L-alanyl-D-glutamate</name>
        <dbReference type="ChEBI" id="CHEBI:83900"/>
    </ligand>
</feature>
<dbReference type="InterPro" id="IPR000713">
    <property type="entry name" value="Mur_ligase_N"/>
</dbReference>
<keyword evidence="18" id="KW-1185">Reference proteome</keyword>
<feature type="binding site" evidence="12">
    <location>
        <position position="458"/>
    </location>
    <ligand>
        <name>meso-2,6-diaminopimelate</name>
        <dbReference type="ChEBI" id="CHEBI:57791"/>
    </ligand>
</feature>
<dbReference type="InterPro" id="IPR018109">
    <property type="entry name" value="Folylpolyglutamate_synth_CS"/>
</dbReference>
<keyword evidence="10 12" id="KW-0131">Cell cycle</keyword>
<dbReference type="PROSITE" id="PS01011">
    <property type="entry name" value="FOLYLPOLYGLU_SYNT_1"/>
    <property type="match status" value="1"/>
</dbReference>
<dbReference type="Pfam" id="PF02875">
    <property type="entry name" value="Mur_ligase_C"/>
    <property type="match status" value="1"/>
</dbReference>
<dbReference type="InterPro" id="IPR005761">
    <property type="entry name" value="UDP-N-AcMur-Glu-dNH2Pim_ligase"/>
</dbReference>
<evidence type="ECO:0000256" key="5">
    <source>
        <dbReference type="ARBA" id="ARBA00022618"/>
    </source>
</evidence>
<feature type="domain" description="Mur ligase central" evidence="16">
    <location>
        <begin position="107"/>
        <end position="312"/>
    </location>
</feature>
<dbReference type="SUPFAM" id="SSF53623">
    <property type="entry name" value="MurD-like peptide ligases, catalytic domain"/>
    <property type="match status" value="1"/>
</dbReference>
<evidence type="ECO:0000256" key="2">
    <source>
        <dbReference type="ARBA" id="ARBA00005898"/>
    </source>
</evidence>
<evidence type="ECO:0000256" key="10">
    <source>
        <dbReference type="ARBA" id="ARBA00023306"/>
    </source>
</evidence>
<feature type="binding site" evidence="12">
    <location>
        <begin position="151"/>
        <end position="152"/>
    </location>
    <ligand>
        <name>UDP-N-acetyl-alpha-D-muramoyl-L-alanyl-D-glutamate</name>
        <dbReference type="ChEBI" id="CHEBI:83900"/>
    </ligand>
</feature>
<evidence type="ECO:0000313" key="18">
    <source>
        <dbReference type="Proteomes" id="UP001556040"/>
    </source>
</evidence>
<dbReference type="SUPFAM" id="SSF53244">
    <property type="entry name" value="MurD-like peptide ligases, peptide-binding domain"/>
    <property type="match status" value="1"/>
</dbReference>
<feature type="binding site" evidence="12">
    <location>
        <position position="184"/>
    </location>
    <ligand>
        <name>UDP-N-acetyl-alpha-D-muramoyl-L-alanyl-D-glutamate</name>
        <dbReference type="ChEBI" id="CHEBI:83900"/>
    </ligand>
</feature>
<evidence type="ECO:0000256" key="1">
    <source>
        <dbReference type="ARBA" id="ARBA00004752"/>
    </source>
</evidence>
<proteinExistence type="inferred from homology"/>
<evidence type="ECO:0000259" key="14">
    <source>
        <dbReference type="Pfam" id="PF01225"/>
    </source>
</evidence>
<comment type="caution">
    <text evidence="17">The sequence shown here is derived from an EMBL/GenBank/DDBJ whole genome shotgun (WGS) entry which is preliminary data.</text>
</comment>
<keyword evidence="5 12" id="KW-0132">Cell division</keyword>
<dbReference type="InterPro" id="IPR035911">
    <property type="entry name" value="MurE/MurF_N"/>
</dbReference>
<dbReference type="Proteomes" id="UP001556040">
    <property type="component" value="Unassembled WGS sequence"/>
</dbReference>
<accession>A0ABV3Q229</accession>
<evidence type="ECO:0000256" key="13">
    <source>
        <dbReference type="RuleBase" id="RU004135"/>
    </source>
</evidence>
<evidence type="ECO:0000256" key="7">
    <source>
        <dbReference type="ARBA" id="ARBA00022840"/>
    </source>
</evidence>
<dbReference type="InterPro" id="IPR036565">
    <property type="entry name" value="Mur-like_cat_sf"/>
</dbReference>
<keyword evidence="9 12" id="KW-0573">Peptidoglycan synthesis</keyword>
<dbReference type="EMBL" id="JBFMIA010000003">
    <property type="protein sequence ID" value="MEW9501395.1"/>
    <property type="molecule type" value="Genomic_DNA"/>
</dbReference>
<comment type="pathway">
    <text evidence="1 12 13">Cell wall biogenesis; peptidoglycan biosynthesis.</text>
</comment>
<dbReference type="InterPro" id="IPR036615">
    <property type="entry name" value="Mur_ligase_C_dom_sf"/>
</dbReference>
<dbReference type="Gene3D" id="3.90.190.20">
    <property type="entry name" value="Mur ligase, C-terminal domain"/>
    <property type="match status" value="1"/>
</dbReference>
<dbReference type="NCBIfam" id="TIGR01085">
    <property type="entry name" value="murE"/>
    <property type="match status" value="1"/>
</dbReference>
<evidence type="ECO:0000256" key="4">
    <source>
        <dbReference type="ARBA" id="ARBA00022598"/>
    </source>
</evidence>
<feature type="domain" description="Mur ligase N-terminal catalytic" evidence="14">
    <location>
        <begin position="31"/>
        <end position="95"/>
    </location>
</feature>
<feature type="domain" description="Mur ligase C-terminal" evidence="15">
    <location>
        <begin position="335"/>
        <end position="460"/>
    </location>
</feature>
<feature type="short sequence motif" description="Meso-diaminopimelate recognition motif" evidence="12">
    <location>
        <begin position="408"/>
        <end position="411"/>
    </location>
</feature>
<keyword evidence="6 12" id="KW-0547">Nucleotide-binding</keyword>
<dbReference type="Gene3D" id="3.40.1390.10">
    <property type="entry name" value="MurE/MurF, N-terminal domain"/>
    <property type="match status" value="1"/>
</dbReference>
<dbReference type="SUPFAM" id="SSF63418">
    <property type="entry name" value="MurE/MurF N-terminal domain"/>
    <property type="match status" value="1"/>
</dbReference>
<evidence type="ECO:0000259" key="16">
    <source>
        <dbReference type="Pfam" id="PF08245"/>
    </source>
</evidence>
<feature type="binding site" evidence="12">
    <location>
        <position position="178"/>
    </location>
    <ligand>
        <name>UDP-N-acetyl-alpha-D-muramoyl-L-alanyl-D-glutamate</name>
        <dbReference type="ChEBI" id="CHEBI:83900"/>
    </ligand>
</feature>
<dbReference type="PANTHER" id="PTHR23135:SF4">
    <property type="entry name" value="UDP-N-ACETYLMURAMOYL-L-ALANYL-D-GLUTAMATE--2,6-DIAMINOPIMELATE LIGASE MURE HOMOLOG, CHLOROPLASTIC"/>
    <property type="match status" value="1"/>
</dbReference>
<evidence type="ECO:0000256" key="12">
    <source>
        <dbReference type="HAMAP-Rule" id="MF_00208"/>
    </source>
</evidence>
<feature type="binding site" evidence="12">
    <location>
        <position position="150"/>
    </location>
    <ligand>
        <name>UDP-N-acetyl-alpha-D-muramoyl-L-alanyl-D-glutamate</name>
        <dbReference type="ChEBI" id="CHEBI:83900"/>
    </ligand>
</feature>
<feature type="modified residue" description="N6-carboxylysine" evidence="12">
    <location>
        <position position="218"/>
    </location>
</feature>
<comment type="PTM">
    <text evidence="12">Carboxylation is probably crucial for Mg(2+) binding and, consequently, for the gamma-phosphate positioning of ATP.</text>
</comment>
<feature type="binding site" evidence="12">
    <location>
        <position position="384"/>
    </location>
    <ligand>
        <name>meso-2,6-diaminopimelate</name>
        <dbReference type="ChEBI" id="CHEBI:57791"/>
    </ligand>
</feature>
<dbReference type="GO" id="GO:0008765">
    <property type="term" value="F:UDP-N-acetylmuramoylalanyl-D-glutamate-2,6-diaminopimelate ligase activity"/>
    <property type="evidence" value="ECO:0007669"/>
    <property type="project" value="UniProtKB-EC"/>
</dbReference>
<evidence type="ECO:0000256" key="11">
    <source>
        <dbReference type="ARBA" id="ARBA00023316"/>
    </source>
</evidence>
<dbReference type="PANTHER" id="PTHR23135">
    <property type="entry name" value="MUR LIGASE FAMILY MEMBER"/>
    <property type="match status" value="1"/>
</dbReference>
<keyword evidence="7 12" id="KW-0067">ATP-binding</keyword>
<comment type="caution">
    <text evidence="12">Lacks conserved residue(s) required for the propagation of feature annotation.</text>
</comment>
<keyword evidence="8 12" id="KW-0133">Cell shape</keyword>